<evidence type="ECO:0000313" key="3">
    <source>
        <dbReference type="Proteomes" id="UP001217500"/>
    </source>
</evidence>
<sequence>MKQWLRNALILFGLTLWSAQAGARDLKVAVPILSGHFDSEGQGRSRAAIDAIFKECGMTADYVLHRWGQHWVAYDDDESFDAVAIVWDNVELDGHRTEAFIHQANGVAFRADRHLKIDTVEDLAGLKVLGFGGATRLFPSLARVMPTMQSYWEAPSGFATTQALVNGDVDVFLTDGLIFAIDYMDRTRFTGARYGDTHWPAMSFVRLFPTIGDRMMFRDQAKATRFNGCIIAAREKGAIALATAPFVAPYKDIVGDQIPAD</sequence>
<dbReference type="AlphaFoldDB" id="A0AAE9XUX2"/>
<dbReference type="SUPFAM" id="SSF53850">
    <property type="entry name" value="Periplasmic binding protein-like II"/>
    <property type="match status" value="1"/>
</dbReference>
<gene>
    <name evidence="2" type="ORF">PH603_16415</name>
</gene>
<dbReference type="KEGG" id="gso:PH603_16415"/>
<name>A0AAE9XUX2_9PROT</name>
<dbReference type="RefSeq" id="WP_289503842.1">
    <property type="nucleotide sequence ID" value="NZ_CP116805.1"/>
</dbReference>
<feature type="signal peptide" evidence="1">
    <location>
        <begin position="1"/>
        <end position="23"/>
    </location>
</feature>
<proteinExistence type="predicted"/>
<feature type="chain" id="PRO_5042095737" evidence="1">
    <location>
        <begin position="24"/>
        <end position="261"/>
    </location>
</feature>
<keyword evidence="3" id="KW-1185">Reference proteome</keyword>
<dbReference type="Proteomes" id="UP001217500">
    <property type="component" value="Chromosome"/>
</dbReference>
<organism evidence="2 3">
    <name type="scientific">Gimibacter soli</name>
    <dbReference type="NCBI Taxonomy" id="3024400"/>
    <lineage>
        <taxon>Bacteria</taxon>
        <taxon>Pseudomonadati</taxon>
        <taxon>Pseudomonadota</taxon>
        <taxon>Alphaproteobacteria</taxon>
        <taxon>Kordiimonadales</taxon>
        <taxon>Temperatibacteraceae</taxon>
        <taxon>Gimibacter</taxon>
    </lineage>
</organism>
<reference evidence="2" key="1">
    <citation type="submission" date="2023-01" db="EMBL/GenBank/DDBJ databases">
        <title>The genome sequence of Kordiimonadaceae bacterium 6D33.</title>
        <authorList>
            <person name="Liu Y."/>
        </authorList>
    </citation>
    <scope>NUCLEOTIDE SEQUENCE</scope>
    <source>
        <strain evidence="2">6D33</strain>
    </source>
</reference>
<accession>A0AAE9XUX2</accession>
<evidence type="ECO:0000313" key="2">
    <source>
        <dbReference type="EMBL" id="WCL54123.1"/>
    </source>
</evidence>
<dbReference type="EMBL" id="CP116805">
    <property type="protein sequence ID" value="WCL54123.1"/>
    <property type="molecule type" value="Genomic_DNA"/>
</dbReference>
<protein>
    <submittedName>
        <fullName evidence="2">Uncharacterized protein</fullName>
    </submittedName>
</protein>
<keyword evidence="1" id="KW-0732">Signal</keyword>
<evidence type="ECO:0000256" key="1">
    <source>
        <dbReference type="SAM" id="SignalP"/>
    </source>
</evidence>